<dbReference type="EMBL" id="VTET01000009">
    <property type="protein sequence ID" value="TYS69317.1"/>
    <property type="molecule type" value="Genomic_DNA"/>
</dbReference>
<proteinExistence type="predicted"/>
<gene>
    <name evidence="1" type="ORF">FZC75_17330</name>
</gene>
<dbReference type="Gene3D" id="3.40.50.300">
    <property type="entry name" value="P-loop containing nucleotide triphosphate hydrolases"/>
    <property type="match status" value="1"/>
</dbReference>
<dbReference type="Proteomes" id="UP000324517">
    <property type="component" value="Unassembled WGS sequence"/>
</dbReference>
<name>A0A5D4T0X4_9BACI</name>
<dbReference type="SUPFAM" id="SSF52540">
    <property type="entry name" value="P-loop containing nucleoside triphosphate hydrolases"/>
    <property type="match status" value="1"/>
</dbReference>
<comment type="caution">
    <text evidence="1">The sequence shown here is derived from an EMBL/GenBank/DDBJ whole genome shotgun (WGS) entry which is preliminary data.</text>
</comment>
<accession>A0A5D4T0X4</accession>
<evidence type="ECO:0000313" key="1">
    <source>
        <dbReference type="EMBL" id="TYS69317.1"/>
    </source>
</evidence>
<dbReference type="Pfam" id="PF13238">
    <property type="entry name" value="AAA_18"/>
    <property type="match status" value="1"/>
</dbReference>
<dbReference type="AlphaFoldDB" id="A0A5D4T0X4"/>
<protein>
    <submittedName>
        <fullName evidence="1">AAA family ATPase</fullName>
    </submittedName>
</protein>
<organism evidence="1 2">
    <name type="scientific">Sutcliffiella horikoshii</name>
    <dbReference type="NCBI Taxonomy" id="79883"/>
    <lineage>
        <taxon>Bacteria</taxon>
        <taxon>Bacillati</taxon>
        <taxon>Bacillota</taxon>
        <taxon>Bacilli</taxon>
        <taxon>Bacillales</taxon>
        <taxon>Bacillaceae</taxon>
        <taxon>Sutcliffiella</taxon>
    </lineage>
</organism>
<dbReference type="InterPro" id="IPR027417">
    <property type="entry name" value="P-loop_NTPase"/>
</dbReference>
<reference evidence="1 2" key="1">
    <citation type="submission" date="2019-08" db="EMBL/GenBank/DDBJ databases">
        <title>Bacillus genomes from the desert of Cuatro Cienegas, Coahuila.</title>
        <authorList>
            <person name="Olmedo-Alvarez G."/>
        </authorList>
    </citation>
    <scope>NUCLEOTIDE SEQUENCE [LARGE SCALE GENOMIC DNA]</scope>
    <source>
        <strain evidence="1 2">CH98b_3T</strain>
    </source>
</reference>
<dbReference type="RefSeq" id="WP_148980175.1">
    <property type="nucleotide sequence ID" value="NZ_JBNIKO010000011.1"/>
</dbReference>
<evidence type="ECO:0000313" key="2">
    <source>
        <dbReference type="Proteomes" id="UP000324517"/>
    </source>
</evidence>
<sequence>MTRNVYIISGPCGVGKSTITKGLACKLKKAVLIEGDLISAMFVGEEQPAWEEKLSIVWQNLSSLTKNFLLNGYDVVIDYVVEDELEWFCKELDKTGLDIILHYYVLRADPEVLVERITRRGDTEMIPRSLELLHQLESKKENVPHLYDTTNKNPNAIINEIAGNTTYFYP</sequence>
<dbReference type="OrthoDB" id="1649389at2"/>